<evidence type="ECO:0000256" key="13">
    <source>
        <dbReference type="ARBA" id="ARBA00023268"/>
    </source>
</evidence>
<evidence type="ECO:0000259" key="20">
    <source>
        <dbReference type="Pfam" id="PF00171"/>
    </source>
</evidence>
<evidence type="ECO:0000256" key="10">
    <source>
        <dbReference type="ARBA" id="ARBA00023062"/>
    </source>
</evidence>
<dbReference type="CDD" id="cd07125">
    <property type="entry name" value="ALDH_PutA-P5CDH"/>
    <property type="match status" value="1"/>
</dbReference>
<evidence type="ECO:0000256" key="11">
    <source>
        <dbReference type="ARBA" id="ARBA00023125"/>
    </source>
</evidence>
<comment type="catalytic activity">
    <reaction evidence="14 18">
        <text>L-glutamate 5-semialdehyde + NAD(+) + H2O = L-glutamate + NADH + 2 H(+)</text>
        <dbReference type="Rhea" id="RHEA:30235"/>
        <dbReference type="ChEBI" id="CHEBI:15377"/>
        <dbReference type="ChEBI" id="CHEBI:15378"/>
        <dbReference type="ChEBI" id="CHEBI:29985"/>
        <dbReference type="ChEBI" id="CHEBI:57540"/>
        <dbReference type="ChEBI" id="CHEBI:57945"/>
        <dbReference type="ChEBI" id="CHEBI:58066"/>
        <dbReference type="EC" id="1.2.1.88"/>
    </reaction>
</comment>
<dbReference type="PIRSF" id="PIRSF000197">
    <property type="entry name" value="Bifunct_PutA"/>
    <property type="match status" value="1"/>
</dbReference>
<evidence type="ECO:0000256" key="8">
    <source>
        <dbReference type="ARBA" id="ARBA00023015"/>
    </source>
</evidence>
<dbReference type="Gene3D" id="3.40.605.10">
    <property type="entry name" value="Aldehyde Dehydrogenase, Chain A, domain 1"/>
    <property type="match status" value="1"/>
</dbReference>
<dbReference type="Proteomes" id="UP000054877">
    <property type="component" value="Unassembled WGS sequence"/>
</dbReference>
<comment type="function">
    <text evidence="18">Oxidizes proline to glutamate for use as a carbon and nitrogen source.</text>
</comment>
<evidence type="ECO:0000256" key="1">
    <source>
        <dbReference type="ARBA" id="ARBA00001974"/>
    </source>
</evidence>
<dbReference type="InterPro" id="IPR016160">
    <property type="entry name" value="Ald_DH_CS_CYS"/>
</dbReference>
<dbReference type="InterPro" id="IPR016161">
    <property type="entry name" value="Ald_DH/histidinol_DH"/>
</dbReference>
<feature type="domain" description="Proline dehydrogenase PutA" evidence="22">
    <location>
        <begin position="67"/>
        <end position="179"/>
    </location>
</feature>
<evidence type="ECO:0000256" key="5">
    <source>
        <dbReference type="ARBA" id="ARBA00022630"/>
    </source>
</evidence>
<evidence type="ECO:0000256" key="18">
    <source>
        <dbReference type="PIRNR" id="PIRNR000197"/>
    </source>
</evidence>
<evidence type="ECO:0000256" key="12">
    <source>
        <dbReference type="ARBA" id="ARBA00023163"/>
    </source>
</evidence>
<dbReference type="Pfam" id="PF18327">
    <property type="entry name" value="PRODH"/>
    <property type="match status" value="1"/>
</dbReference>
<dbReference type="InterPro" id="IPR005933">
    <property type="entry name" value="PutA_C"/>
</dbReference>
<evidence type="ECO:0000256" key="9">
    <source>
        <dbReference type="ARBA" id="ARBA00023027"/>
    </source>
</evidence>
<proteinExistence type="inferred from homology"/>
<feature type="domain" description="Aldehyde dehydrogenase" evidence="20">
    <location>
        <begin position="571"/>
        <end position="1026"/>
    </location>
</feature>
<dbReference type="FunFam" id="3.40.309.10:FF:000005">
    <property type="entry name" value="1-pyrroline-5-carboxylate dehydrogenase 1"/>
    <property type="match status" value="1"/>
</dbReference>
<dbReference type="Gene3D" id="1.20.5.550">
    <property type="entry name" value="Single Helix bin"/>
    <property type="match status" value="1"/>
</dbReference>
<comment type="cofactor">
    <cofactor evidence="1 18">
        <name>FAD</name>
        <dbReference type="ChEBI" id="CHEBI:57692"/>
    </cofactor>
</comment>
<dbReference type="GO" id="GO:0003842">
    <property type="term" value="F:L-glutamate gamma-semialdehyde dehydrogenase activity"/>
    <property type="evidence" value="ECO:0007669"/>
    <property type="project" value="UniProtKB-UniRule"/>
</dbReference>
<keyword evidence="25" id="KW-1185">Reference proteome</keyword>
<dbReference type="InterPro" id="IPR016162">
    <property type="entry name" value="Ald_DH_N"/>
</dbReference>
<dbReference type="FunFam" id="3.20.20.220:FF:000004">
    <property type="entry name" value="Bifunctional protein PutA"/>
    <property type="match status" value="1"/>
</dbReference>
<dbReference type="InterPro" id="IPR025703">
    <property type="entry name" value="Bifunct_PutA"/>
</dbReference>
<comment type="similarity">
    <text evidence="16 18">In the N-terminal section; belongs to the proline dehydrogenase family.</text>
</comment>
<dbReference type="PANTHER" id="PTHR42862:SF1">
    <property type="entry name" value="DELTA-1-PYRROLINE-5-CARBOXYLATE DEHYDROGENASE 2, ISOFORM A-RELATED"/>
    <property type="match status" value="1"/>
</dbReference>
<dbReference type="GO" id="GO:0009898">
    <property type="term" value="C:cytoplasmic side of plasma membrane"/>
    <property type="evidence" value="ECO:0007669"/>
    <property type="project" value="TreeGrafter"/>
</dbReference>
<dbReference type="InterPro" id="IPR024089">
    <property type="entry name" value="PRODH_PutA_dom_I/II"/>
</dbReference>
<evidence type="ECO:0000256" key="6">
    <source>
        <dbReference type="ARBA" id="ARBA00022827"/>
    </source>
</evidence>
<evidence type="ECO:0000259" key="22">
    <source>
        <dbReference type="Pfam" id="PF14850"/>
    </source>
</evidence>
<dbReference type="SUPFAM" id="SSF51730">
    <property type="entry name" value="FAD-linked oxidoreductase"/>
    <property type="match status" value="1"/>
</dbReference>
<dbReference type="EC" id="1.5.5.2" evidence="18"/>
<sequence>MLERYSSKLSQDARSSINNAYRQDELTTVSELIMKAAISDDQVDAIKNEATRLVEQVRFERKNSTGIDSFLTEYSLSSDEGIALMCLAEALLRVPDNATINSLIKDKLSAADWKSHRGQSSSFFVNATTWALMLTGRVLNPETAESALSKAMMKLVNRSGEGVVRKAVDKAMRIMSKQFVMGRTIDEALTRARKKEKIGYTYSYDMLGEAALTKTDAARYFLAYKEAIETIGSRSDKELTVYQRPGISIKLSALHPRYQESQRDRVLDELPPKLLTLAQLAKQYDIALTIDAEESERLELSLDVIERVFCDDSLSGWQGFGMAVQSYQKRAFYLLDWIADLARSKQRRMMVRLIKGAYWDSEIKKTQMQGLAEYPVFTRKVFTDVSFQACAKKLLTMTDAVYPQFATHNAYSVAMILNLVGDYRDFEFQCLHGMGNELYEQVVPAERLGIPCRIYAPVGSHEDLLPYLVRRLLENGANSSFVNRIVDEKAPISTLVEDPVSKANHLLGKMNRNIPLPSAIFSSDRKNSSGFDLTDRKEVANLQQQYAEMDLSHWQAKPIIAGREGGRVDRSVTSPQNTAQSVGRVSDATNDDIEWALARGEQAFAAWSNKPVTERAACVERFADLLEENLATLLAMACLEAGKTWNDGIAEVREAVDFCRYYAMMAVKLMGKPIRLHGYTGELNELGLHGRGLALCISPWNFPLAIFTGQIVAALVTGNCVIAKPAEQTPIIATFAVQLMHQAGIPDAVIQLLTGNGESVGAPLVADRRIKAVLFTGSTQTANRINQTLATRGGEIIPLIAETGGQNAMIVDSSALLEQVTVDVLTSAFGSAGQRCSALRVLYIQDEIYPRMIELLQGAMAELRVGDPRWLATDVGPVIDQDALSVLKSHVSVMEQKHEILYQSRLSDDECDSGYFMPPTAIAIDSIRSLEREVFGPILHVIRYKRKDLDQIIHEINQTGYGLTLGIHSRINSMVEYIRQRVHVGNCYVNRNMTGAVVGLQPFGGEGLSGTGPKAGGPHYLLRLCHERTYTVDTTAAGGNASLMSLPEEGY</sequence>
<feature type="active site" evidence="19">
    <location>
        <position position="836"/>
    </location>
</feature>
<keyword evidence="9 18" id="KW-0520">NAD</keyword>
<dbReference type="GO" id="GO:0003700">
    <property type="term" value="F:DNA-binding transcription factor activity"/>
    <property type="evidence" value="ECO:0007669"/>
    <property type="project" value="InterPro"/>
</dbReference>
<comment type="catalytic activity">
    <reaction evidence="15 18">
        <text>L-proline + a quinone = (S)-1-pyrroline-5-carboxylate + a quinol + H(+)</text>
        <dbReference type="Rhea" id="RHEA:23784"/>
        <dbReference type="ChEBI" id="CHEBI:15378"/>
        <dbReference type="ChEBI" id="CHEBI:17388"/>
        <dbReference type="ChEBI" id="CHEBI:24646"/>
        <dbReference type="ChEBI" id="CHEBI:60039"/>
        <dbReference type="ChEBI" id="CHEBI:132124"/>
        <dbReference type="EC" id="1.5.5.2"/>
    </reaction>
</comment>
<keyword evidence="7 18" id="KW-0560">Oxidoreductase</keyword>
<evidence type="ECO:0000256" key="3">
    <source>
        <dbReference type="ARBA" id="ARBA00004786"/>
    </source>
</evidence>
<feature type="domain" description="Proline dehydrogenase" evidence="21">
    <location>
        <begin position="189"/>
        <end position="484"/>
    </location>
</feature>
<protein>
    <recommendedName>
        <fullName evidence="18">Bifunctional protein PutA</fullName>
    </recommendedName>
    <domain>
        <recommendedName>
            <fullName evidence="18">Proline dehydrogenase</fullName>
            <ecNumber evidence="18">1.5.5.2</ecNumber>
        </recommendedName>
        <alternativeName>
            <fullName evidence="18">Proline oxidase</fullName>
        </alternativeName>
    </domain>
    <domain>
        <recommendedName>
            <fullName evidence="18">Delta-1-pyrroline-5-carboxylate dehydrogenase</fullName>
            <shortName evidence="18">P5C dehydrogenase</shortName>
            <ecNumber evidence="18">1.2.1.88</ecNumber>
        </recommendedName>
        <alternativeName>
            <fullName evidence="18">L-glutamate gamma-semialdehyde dehydrogenase</fullName>
        </alternativeName>
    </domain>
</protein>
<dbReference type="Pfam" id="PF00171">
    <property type="entry name" value="Aldedh"/>
    <property type="match status" value="1"/>
</dbReference>
<keyword evidence="11 18" id="KW-0238">DNA-binding</keyword>
<dbReference type="RefSeq" id="WP_058482731.1">
    <property type="nucleotide sequence ID" value="NZ_CAAAII010000003.1"/>
</dbReference>
<evidence type="ECO:0000259" key="21">
    <source>
        <dbReference type="Pfam" id="PF01619"/>
    </source>
</evidence>
<organism evidence="24 25">
    <name type="scientific">Legionella spiritensis</name>
    <dbReference type="NCBI Taxonomy" id="452"/>
    <lineage>
        <taxon>Bacteria</taxon>
        <taxon>Pseudomonadati</taxon>
        <taxon>Pseudomonadota</taxon>
        <taxon>Gammaproteobacteria</taxon>
        <taxon>Legionellales</taxon>
        <taxon>Legionellaceae</taxon>
        <taxon>Legionella</taxon>
    </lineage>
</organism>
<dbReference type="SUPFAM" id="SSF81935">
    <property type="entry name" value="N-terminal domain of bifunctional PutA protein"/>
    <property type="match status" value="1"/>
</dbReference>
<dbReference type="GO" id="GO:0003677">
    <property type="term" value="F:DNA binding"/>
    <property type="evidence" value="ECO:0007669"/>
    <property type="project" value="UniProtKB-KW"/>
</dbReference>
<dbReference type="EC" id="1.2.1.88" evidence="18"/>
<dbReference type="PATRIC" id="fig|452.5.peg.859"/>
<evidence type="ECO:0000256" key="19">
    <source>
        <dbReference type="PIRSR" id="PIRSR000197-1"/>
    </source>
</evidence>
<dbReference type="Gene3D" id="1.20.5.460">
    <property type="entry name" value="Single helix bin"/>
    <property type="match status" value="1"/>
</dbReference>
<keyword evidence="10 18" id="KW-0642">Proline metabolism</keyword>
<evidence type="ECO:0000256" key="15">
    <source>
        <dbReference type="ARBA" id="ARBA00048779"/>
    </source>
</evidence>
<keyword evidence="12 18" id="KW-0804">Transcription</keyword>
<dbReference type="Pfam" id="PF01619">
    <property type="entry name" value="Pro_dh"/>
    <property type="match status" value="1"/>
</dbReference>
<evidence type="ECO:0000256" key="14">
    <source>
        <dbReference type="ARBA" id="ARBA00048142"/>
    </source>
</evidence>
<dbReference type="InterPro" id="IPR016163">
    <property type="entry name" value="Ald_DH_C"/>
</dbReference>
<comment type="pathway">
    <text evidence="3 18">Amino-acid degradation; L-proline degradation into L-glutamate; L-glutamate from L-proline: step 2/2.</text>
</comment>
<dbReference type="EMBL" id="LNYX01000011">
    <property type="protein sequence ID" value="KTD65167.1"/>
    <property type="molecule type" value="Genomic_DNA"/>
</dbReference>
<dbReference type="PANTHER" id="PTHR42862">
    <property type="entry name" value="DELTA-1-PYRROLINE-5-CARBOXYLATE DEHYDROGENASE 1, ISOFORM A-RELATED"/>
    <property type="match status" value="1"/>
</dbReference>
<dbReference type="Pfam" id="PF14850">
    <property type="entry name" value="Pro_dh-DNA_bdg"/>
    <property type="match status" value="1"/>
</dbReference>
<evidence type="ECO:0000256" key="16">
    <source>
        <dbReference type="ARBA" id="ARBA00060889"/>
    </source>
</evidence>
<evidence type="ECO:0000313" key="25">
    <source>
        <dbReference type="Proteomes" id="UP000054877"/>
    </source>
</evidence>
<dbReference type="InterPro" id="IPR024082">
    <property type="entry name" value="PRODH_PutA_dom_II"/>
</dbReference>
<dbReference type="InterPro" id="IPR050485">
    <property type="entry name" value="Proline_metab_enzyme"/>
</dbReference>
<gene>
    <name evidence="24" type="ORF">Lspi_0781</name>
</gene>
<keyword evidence="13" id="KW-0511">Multifunctional enzyme</keyword>
<evidence type="ECO:0000256" key="7">
    <source>
        <dbReference type="ARBA" id="ARBA00023002"/>
    </source>
</evidence>
<keyword evidence="6 18" id="KW-0274">FAD</keyword>
<feature type="active site" evidence="19">
    <location>
        <position position="802"/>
    </location>
</feature>
<evidence type="ECO:0000313" key="24">
    <source>
        <dbReference type="EMBL" id="KTD65167.1"/>
    </source>
</evidence>
<dbReference type="NCBIfam" id="TIGR01238">
    <property type="entry name" value="D1pyr5carbox3"/>
    <property type="match status" value="1"/>
</dbReference>
<comment type="caution">
    <text evidence="24">The sequence shown here is derived from an EMBL/GenBank/DDBJ whole genome shotgun (WGS) entry which is preliminary data.</text>
</comment>
<dbReference type="GO" id="GO:0004657">
    <property type="term" value="F:proline dehydrogenase activity"/>
    <property type="evidence" value="ECO:0007669"/>
    <property type="project" value="UniProtKB-UniRule"/>
</dbReference>
<keyword evidence="4 18" id="KW-0678">Repressor</keyword>
<dbReference type="Gene3D" id="3.20.20.220">
    <property type="match status" value="1"/>
</dbReference>
<dbReference type="UniPathway" id="UPA00261">
    <property type="reaction ID" value="UER00373"/>
</dbReference>
<comment type="similarity">
    <text evidence="17 18">In the C-terminal section; belongs to the aldehyde dehydrogenase family.</text>
</comment>
<dbReference type="NCBIfam" id="NF008869">
    <property type="entry name" value="PRK11904.1"/>
    <property type="match status" value="1"/>
</dbReference>
<keyword evidence="8 18" id="KW-0805">Transcription regulation</keyword>
<evidence type="ECO:0000256" key="17">
    <source>
        <dbReference type="ARBA" id="ARBA00060911"/>
    </source>
</evidence>
<keyword evidence="5 18" id="KW-0285">Flavoprotein</keyword>
<reference evidence="24 25" key="1">
    <citation type="submission" date="2015-11" db="EMBL/GenBank/DDBJ databases">
        <title>Genomic analysis of 38 Legionella species identifies large and diverse effector repertoires.</title>
        <authorList>
            <person name="Burstein D."/>
            <person name="Amaro F."/>
            <person name="Zusman T."/>
            <person name="Lifshitz Z."/>
            <person name="Cohen O."/>
            <person name="Gilbert J.A."/>
            <person name="Pupko T."/>
            <person name="Shuman H.A."/>
            <person name="Segal G."/>
        </authorList>
    </citation>
    <scope>NUCLEOTIDE SEQUENCE [LARGE SCALE GENOMIC DNA]</scope>
    <source>
        <strain evidence="24 25">Mt.St.Helens-9</strain>
    </source>
</reference>
<name>A0A0W0Z896_LEGSP</name>
<dbReference type="PROSITE" id="PS00070">
    <property type="entry name" value="ALDEHYDE_DEHYDR_CYS"/>
    <property type="match status" value="1"/>
</dbReference>
<dbReference type="Gene3D" id="3.40.309.10">
    <property type="entry name" value="Aldehyde Dehydrogenase, Chain A, domain 2"/>
    <property type="match status" value="1"/>
</dbReference>
<comment type="pathway">
    <text evidence="2 18">Amino-acid degradation; L-proline degradation into L-glutamate; L-glutamate from L-proline: step 1/2.</text>
</comment>
<accession>A0A0W0Z896</accession>
<evidence type="ECO:0000256" key="4">
    <source>
        <dbReference type="ARBA" id="ARBA00022491"/>
    </source>
</evidence>
<evidence type="ECO:0000256" key="2">
    <source>
        <dbReference type="ARBA" id="ARBA00004739"/>
    </source>
</evidence>
<dbReference type="OrthoDB" id="9812625at2"/>
<dbReference type="InterPro" id="IPR029041">
    <property type="entry name" value="FAD-linked_oxidoreductase-like"/>
</dbReference>
<dbReference type="InterPro" id="IPR002872">
    <property type="entry name" value="Proline_DH_dom"/>
</dbReference>
<feature type="domain" description="Proline utilization A proline dehydrogenase N-terminal" evidence="23">
    <location>
        <begin position="13"/>
        <end position="58"/>
    </location>
</feature>
<evidence type="ECO:0000259" key="23">
    <source>
        <dbReference type="Pfam" id="PF18327"/>
    </source>
</evidence>
<dbReference type="GO" id="GO:0010133">
    <property type="term" value="P:L-proline catabolic process to L-glutamate"/>
    <property type="evidence" value="ECO:0007669"/>
    <property type="project" value="UniProtKB-UniRule"/>
</dbReference>
<dbReference type="InterPro" id="IPR024090">
    <property type="entry name" value="PRODH_PutA_dom_I"/>
</dbReference>
<dbReference type="InterPro" id="IPR015590">
    <property type="entry name" value="Aldehyde_DH_dom"/>
</dbReference>
<dbReference type="AlphaFoldDB" id="A0A0W0Z896"/>
<dbReference type="STRING" id="452.Lspi_0781"/>
<dbReference type="SUPFAM" id="SSF53720">
    <property type="entry name" value="ALDH-like"/>
    <property type="match status" value="1"/>
</dbReference>
<dbReference type="InterPro" id="IPR041349">
    <property type="entry name" value="PRODH"/>
</dbReference>